<dbReference type="Proteomes" id="UP000265631">
    <property type="component" value="Unassembled WGS sequence"/>
</dbReference>
<dbReference type="OrthoDB" id="5337545at2759"/>
<name>A0A395M677_9HYPO</name>
<feature type="compositionally biased region" description="Polar residues" evidence="1">
    <location>
        <begin position="60"/>
        <end position="86"/>
    </location>
</feature>
<feature type="region of interest" description="Disordered" evidence="1">
    <location>
        <begin position="1"/>
        <end position="101"/>
    </location>
</feature>
<proteinExistence type="predicted"/>
<sequence length="306" mass="32924">MSHNNQPPLETHTDENASLNSKGKGKGKDTNDEESSTITGRLQASGRLALNAFGTGPVLSGQQPATKASTSGSNNISRITSSSGEASSHKLHSSVQGETLRSKANLDSGVSAQAFDDFVSADSTLDYYDDKPTPNDHRSTDVSVSKDVSDQEKRDGAAVINLLDGPSDELDAVLLGVQEDDETLTPEAAAKLREALFPTNSTSAGSGLNDLLNFNPDFLNQLGAEAELERQLYLGTQDTDEARSNWLQQWGNVLNGYTDYVWGDLEPLIAEARKEVEQTKARGSNDASETKALERLRQILAHVRGF</sequence>
<dbReference type="AlphaFoldDB" id="A0A395M677"/>
<organism evidence="2 3">
    <name type="scientific">Fusarium flagelliforme</name>
    <dbReference type="NCBI Taxonomy" id="2675880"/>
    <lineage>
        <taxon>Eukaryota</taxon>
        <taxon>Fungi</taxon>
        <taxon>Dikarya</taxon>
        <taxon>Ascomycota</taxon>
        <taxon>Pezizomycotina</taxon>
        <taxon>Sordariomycetes</taxon>
        <taxon>Hypocreomycetidae</taxon>
        <taxon>Hypocreales</taxon>
        <taxon>Nectriaceae</taxon>
        <taxon>Fusarium</taxon>
        <taxon>Fusarium incarnatum-equiseti species complex</taxon>
    </lineage>
</organism>
<evidence type="ECO:0000256" key="1">
    <source>
        <dbReference type="SAM" id="MobiDB-lite"/>
    </source>
</evidence>
<feature type="compositionally biased region" description="Basic and acidic residues" evidence="1">
    <location>
        <begin position="128"/>
        <end position="140"/>
    </location>
</feature>
<keyword evidence="3" id="KW-1185">Reference proteome</keyword>
<protein>
    <submittedName>
        <fullName evidence="2">Uncharacterized protein</fullName>
    </submittedName>
</protein>
<accession>A0A395M677</accession>
<dbReference type="EMBL" id="PXXK01000582">
    <property type="protein sequence ID" value="RFN43391.1"/>
    <property type="molecule type" value="Genomic_DNA"/>
</dbReference>
<comment type="caution">
    <text evidence="2">The sequence shown here is derived from an EMBL/GenBank/DDBJ whole genome shotgun (WGS) entry which is preliminary data.</text>
</comment>
<evidence type="ECO:0000313" key="2">
    <source>
        <dbReference type="EMBL" id="RFN43391.1"/>
    </source>
</evidence>
<gene>
    <name evidence="2" type="ORF">FIE12Z_12374</name>
</gene>
<evidence type="ECO:0000313" key="3">
    <source>
        <dbReference type="Proteomes" id="UP000265631"/>
    </source>
</evidence>
<reference evidence="2 3" key="1">
    <citation type="journal article" date="2018" name="PLoS Pathog.">
        <title>Evolution of structural diversity of trichothecenes, a family of toxins produced by plant pathogenic and entomopathogenic fungi.</title>
        <authorList>
            <person name="Proctor R.H."/>
            <person name="McCormick S.P."/>
            <person name="Kim H.S."/>
            <person name="Cardoza R.E."/>
            <person name="Stanley A.M."/>
            <person name="Lindo L."/>
            <person name="Kelly A."/>
            <person name="Brown D.W."/>
            <person name="Lee T."/>
            <person name="Vaughan M.M."/>
            <person name="Alexander N.J."/>
            <person name="Busman M."/>
            <person name="Gutierrez S."/>
        </authorList>
    </citation>
    <scope>NUCLEOTIDE SEQUENCE [LARGE SCALE GENOMIC DNA]</scope>
    <source>
        <strain evidence="2 3">NRRL 13405</strain>
    </source>
</reference>
<feature type="region of interest" description="Disordered" evidence="1">
    <location>
        <begin position="126"/>
        <end position="153"/>
    </location>
</feature>
<dbReference type="STRING" id="2594813.A0A395M677"/>